<feature type="region of interest" description="Disordered" evidence="1">
    <location>
        <begin position="147"/>
        <end position="183"/>
    </location>
</feature>
<dbReference type="EMBL" id="CAKOGP040000171">
    <property type="protein sequence ID" value="CAJ1931696.1"/>
    <property type="molecule type" value="Genomic_DNA"/>
</dbReference>
<proteinExistence type="predicted"/>
<name>A0AAD2CE50_9STRA</name>
<dbReference type="Proteomes" id="UP001295423">
    <property type="component" value="Unassembled WGS sequence"/>
</dbReference>
<keyword evidence="3" id="KW-1185">Reference proteome</keyword>
<evidence type="ECO:0000313" key="2">
    <source>
        <dbReference type="EMBL" id="CAJ1931696.1"/>
    </source>
</evidence>
<accession>A0AAD2CE50</accession>
<comment type="caution">
    <text evidence="2">The sequence shown here is derived from an EMBL/GenBank/DDBJ whole genome shotgun (WGS) entry which is preliminary data.</text>
</comment>
<organism evidence="2 3">
    <name type="scientific">Cylindrotheca closterium</name>
    <dbReference type="NCBI Taxonomy" id="2856"/>
    <lineage>
        <taxon>Eukaryota</taxon>
        <taxon>Sar</taxon>
        <taxon>Stramenopiles</taxon>
        <taxon>Ochrophyta</taxon>
        <taxon>Bacillariophyta</taxon>
        <taxon>Bacillariophyceae</taxon>
        <taxon>Bacillariophycidae</taxon>
        <taxon>Bacillariales</taxon>
        <taxon>Bacillariaceae</taxon>
        <taxon>Cylindrotheca</taxon>
    </lineage>
</organism>
<evidence type="ECO:0000256" key="1">
    <source>
        <dbReference type="SAM" id="MobiDB-lite"/>
    </source>
</evidence>
<protein>
    <submittedName>
        <fullName evidence="2">Uncharacterized protein</fullName>
    </submittedName>
</protein>
<sequence>MVAELGQYVHAIGTDSNNSMEPRSIEAIYIGPTKGQRTGHRVLNLNTKKMISRPKVVVLPVTDQVIQRVEAWAAAEGVTSMKFFDKKRDLETFQDGNQIAGVDDTEQGYLEEAFDQDYEPEDEDEQDFNLRGQFDDIDDSKRNELLADADNDVDDMPELTVRFQGDDDYESDDDDLGDEGDEEEEPIVADLDHHQENIDRGTDDIGSLVTDLEDLQEPQEEEIVFEPEEPQVAKVTQSGQTYAQAAMSEQVRSGHLHKYDVIPLIKTTVMKSLEYPMVLTTLDAATWVSIMSPVLQVCLPKAGICRSFPRDMVLAPLQFQGLGIPHPFGTQVSKHIGVLLRHSSNRTKTGAYMEAAVQEHQLETGTSFGLFQQDYSNTAILSSDNWLKRVWKELEDLDIYVALDTPVLPLRCEGDALLIEVFMELQVDQDALKWLNWCCMFLQVCTVSNIVAADSRSIRESIWHGERDYTHRSSYQWPRTVRPNRNHWRVWQENLTRALLVSDGPQRLLRHPLELVMDYTCSAQLSGRKRPHHESADDGACFLPAPLWTQPLPEDVCRATVHITPSLGTLALTGIGTEPLQPHHDPSLLAAWMAASAKVTEYVGWTPDKIEIDGDESLLAEALLEDRLCVISDGSYKLGLGTAAVQLLPRKVGKEHIIVRCQTPGLPDDQSAYRSELIGLLAGIMVVDWLLDQWAPTLWSPPRVRIACDGFLALLNTFSDNRVTPQQAQFDLVSSIREALARSRASWEPSHVYGHLDKATSFSCLSWWSKRNVEVDEWAVAYCHQLEASHQLIAPNARFFTELAALNIDDVKQSRLNPEHIQELVALPALRKRWHKRQTITPEAELETDWTSLARAMSSLPAGVQRWTTKHVVGMCGVGKFKVWWGSADSAACPCCGKFEYHFHVPRCMAPSASAEWDRRTVTLDQCMVLTSYQGKPRRGTYPFISRT</sequence>
<feature type="compositionally biased region" description="Acidic residues" evidence="1">
    <location>
        <begin position="166"/>
        <end position="183"/>
    </location>
</feature>
<gene>
    <name evidence="2" type="ORF">CYCCA115_LOCUS2505</name>
</gene>
<feature type="compositionally biased region" description="Acidic residues" evidence="1">
    <location>
        <begin position="147"/>
        <end position="157"/>
    </location>
</feature>
<dbReference type="AlphaFoldDB" id="A0AAD2CE50"/>
<evidence type="ECO:0000313" key="3">
    <source>
        <dbReference type="Proteomes" id="UP001295423"/>
    </source>
</evidence>
<reference evidence="2" key="1">
    <citation type="submission" date="2023-08" db="EMBL/GenBank/DDBJ databases">
        <authorList>
            <person name="Audoor S."/>
            <person name="Bilcke G."/>
        </authorList>
    </citation>
    <scope>NUCLEOTIDE SEQUENCE</scope>
</reference>